<dbReference type="SUPFAM" id="SSF53067">
    <property type="entry name" value="Actin-like ATPase domain"/>
    <property type="match status" value="1"/>
</dbReference>
<name>A0A0G0YI64_UNCC2</name>
<dbReference type="GO" id="GO:0003725">
    <property type="term" value="F:double-stranded RNA binding"/>
    <property type="evidence" value="ECO:0007669"/>
    <property type="project" value="InterPro"/>
</dbReference>
<dbReference type="GO" id="GO:0003998">
    <property type="term" value="F:acylphosphatase activity"/>
    <property type="evidence" value="ECO:0007669"/>
    <property type="project" value="UniProtKB-EC"/>
</dbReference>
<feature type="domain" description="YrdC-like" evidence="11">
    <location>
        <begin position="225"/>
        <end position="414"/>
    </location>
</feature>
<dbReference type="AlphaFoldDB" id="A0A0G0YI64"/>
<dbReference type="SUPFAM" id="SSF55821">
    <property type="entry name" value="YrdC/RibB"/>
    <property type="match status" value="1"/>
</dbReference>
<reference evidence="12 13" key="1">
    <citation type="journal article" date="2015" name="Nature">
        <title>rRNA introns, odd ribosomes, and small enigmatic genomes across a large radiation of phyla.</title>
        <authorList>
            <person name="Brown C.T."/>
            <person name="Hug L.A."/>
            <person name="Thomas B.C."/>
            <person name="Sharon I."/>
            <person name="Castelle C.J."/>
            <person name="Singh A."/>
            <person name="Wilkins M.J."/>
            <person name="Williams K.H."/>
            <person name="Banfield J.F."/>
        </authorList>
    </citation>
    <scope>NUCLEOTIDE SEQUENCE [LARGE SCALE GENOMIC DNA]</scope>
</reference>
<dbReference type="Pfam" id="PF22521">
    <property type="entry name" value="HypF_C_2"/>
    <property type="match status" value="1"/>
</dbReference>
<dbReference type="Gene3D" id="3.30.420.360">
    <property type="match status" value="1"/>
</dbReference>
<proteinExistence type="inferred from homology"/>
<dbReference type="InterPro" id="IPR036046">
    <property type="entry name" value="Acylphosphatase-like_dom_sf"/>
</dbReference>
<gene>
    <name evidence="12" type="ORF">UU65_C0002G0004</name>
</gene>
<accession>A0A0G0YI64</accession>
<protein>
    <recommendedName>
        <fullName evidence="8">Carbamoyltransferase</fullName>
        <ecNumber evidence="8">6.2.-.-</ecNumber>
    </recommendedName>
</protein>
<dbReference type="GO" id="GO:0016874">
    <property type="term" value="F:ligase activity"/>
    <property type="evidence" value="ECO:0007669"/>
    <property type="project" value="UniProtKB-UniRule"/>
</dbReference>
<dbReference type="InterPro" id="IPR006070">
    <property type="entry name" value="Sua5-like_dom"/>
</dbReference>
<evidence type="ECO:0000256" key="4">
    <source>
        <dbReference type="ARBA" id="ARBA00022723"/>
    </source>
</evidence>
<dbReference type="InterPro" id="IPR017945">
    <property type="entry name" value="DHBP_synth_RibB-like_a/b_dom"/>
</dbReference>
<dbReference type="PANTHER" id="PTHR42959:SF1">
    <property type="entry name" value="CARBAMOYLTRANSFERASE HYPF"/>
    <property type="match status" value="1"/>
</dbReference>
<dbReference type="InterPro" id="IPR041440">
    <property type="entry name" value="HypF_C"/>
</dbReference>
<dbReference type="Pfam" id="PF01300">
    <property type="entry name" value="Sua5_yciO_yrdC"/>
    <property type="match status" value="1"/>
</dbReference>
<organism evidence="12 13">
    <name type="scientific">candidate division CPR2 bacterium GW2011_GWC1_41_48</name>
    <dbReference type="NCBI Taxonomy" id="1618344"/>
    <lineage>
        <taxon>Bacteria</taxon>
        <taxon>Bacteria division CPR2</taxon>
    </lineage>
</organism>
<keyword evidence="9" id="KW-0378">Hydrolase</keyword>
<evidence type="ECO:0000256" key="8">
    <source>
        <dbReference type="PIRNR" id="PIRNR006256"/>
    </source>
</evidence>
<evidence type="ECO:0000256" key="3">
    <source>
        <dbReference type="ARBA" id="ARBA00022598"/>
    </source>
</evidence>
<dbReference type="Pfam" id="PF07503">
    <property type="entry name" value="zf-HYPF"/>
    <property type="match status" value="2"/>
</dbReference>
<comment type="caution">
    <text evidence="12">The sequence shown here is derived from an EMBL/GenBank/DDBJ whole genome shotgun (WGS) entry which is preliminary data.</text>
</comment>
<dbReference type="Gene3D" id="3.90.870.50">
    <property type="match status" value="1"/>
</dbReference>
<dbReference type="Proteomes" id="UP000033869">
    <property type="component" value="Unassembled WGS sequence"/>
</dbReference>
<dbReference type="SUPFAM" id="SSF54975">
    <property type="entry name" value="Acylphosphatase/BLUF domain-like"/>
    <property type="match status" value="1"/>
</dbReference>
<dbReference type="NCBIfam" id="TIGR00143">
    <property type="entry name" value="hypF"/>
    <property type="match status" value="1"/>
</dbReference>
<dbReference type="EMBL" id="LCBL01000002">
    <property type="protein sequence ID" value="KKS09226.1"/>
    <property type="molecule type" value="Genomic_DNA"/>
</dbReference>
<dbReference type="PATRIC" id="fig|1618344.3.peg.331"/>
<evidence type="ECO:0000256" key="2">
    <source>
        <dbReference type="ARBA" id="ARBA00008097"/>
    </source>
</evidence>
<evidence type="ECO:0000313" key="13">
    <source>
        <dbReference type="Proteomes" id="UP000033869"/>
    </source>
</evidence>
<evidence type="ECO:0000256" key="7">
    <source>
        <dbReference type="ARBA" id="ARBA00048220"/>
    </source>
</evidence>
<keyword evidence="4" id="KW-0479">Metal-binding</keyword>
<feature type="active site" evidence="9">
    <location>
        <position position="66"/>
    </location>
</feature>
<comment type="catalytic activity">
    <reaction evidence="7">
        <text>C-terminal L-cysteinyl-[HypE protein] + carbamoyl phosphate + ATP + H2O = C-terminal S-carboxamide-L-cysteinyl-[HypE protein] + AMP + phosphate + diphosphate + H(+)</text>
        <dbReference type="Rhea" id="RHEA:55636"/>
        <dbReference type="Rhea" id="RHEA-COMP:14247"/>
        <dbReference type="Rhea" id="RHEA-COMP:14392"/>
        <dbReference type="ChEBI" id="CHEBI:15377"/>
        <dbReference type="ChEBI" id="CHEBI:15378"/>
        <dbReference type="ChEBI" id="CHEBI:30616"/>
        <dbReference type="ChEBI" id="CHEBI:33019"/>
        <dbReference type="ChEBI" id="CHEBI:43474"/>
        <dbReference type="ChEBI" id="CHEBI:58228"/>
        <dbReference type="ChEBI" id="CHEBI:76913"/>
        <dbReference type="ChEBI" id="CHEBI:139126"/>
        <dbReference type="ChEBI" id="CHEBI:456215"/>
    </reaction>
</comment>
<dbReference type="InterPro" id="IPR051060">
    <property type="entry name" value="Carbamoyltrans_HypF-like"/>
</dbReference>
<evidence type="ECO:0000313" key="12">
    <source>
        <dbReference type="EMBL" id="KKS09226.1"/>
    </source>
</evidence>
<dbReference type="InterPro" id="IPR017968">
    <property type="entry name" value="Acylphosphatase_CS"/>
</dbReference>
<dbReference type="FunFam" id="3.30.420.40:FF:000124">
    <property type="entry name" value="Carbamoyltransferase HypF"/>
    <property type="match status" value="1"/>
</dbReference>
<dbReference type="EC" id="6.2.-.-" evidence="8"/>
<evidence type="ECO:0000256" key="1">
    <source>
        <dbReference type="ARBA" id="ARBA00004711"/>
    </source>
</evidence>
<dbReference type="GO" id="GO:0051604">
    <property type="term" value="P:protein maturation"/>
    <property type="evidence" value="ECO:0007669"/>
    <property type="project" value="TreeGrafter"/>
</dbReference>
<evidence type="ECO:0000256" key="6">
    <source>
        <dbReference type="ARBA" id="ARBA00022833"/>
    </source>
</evidence>
<keyword evidence="5" id="KW-0863">Zinc-finger</keyword>
<feature type="domain" description="Acylphosphatase-like" evidence="10">
    <location>
        <begin position="33"/>
        <end position="117"/>
    </location>
</feature>
<comment type="similarity">
    <text evidence="2 8">Belongs to the carbamoyltransferase HypF family.</text>
</comment>
<dbReference type="PANTHER" id="PTHR42959">
    <property type="entry name" value="CARBAMOYLTRANSFERASE"/>
    <property type="match status" value="1"/>
</dbReference>
<dbReference type="PIRSF" id="PIRSF006256">
    <property type="entry name" value="CMPcnvr_hdrg_mat"/>
    <property type="match status" value="1"/>
</dbReference>
<dbReference type="GO" id="GO:0008270">
    <property type="term" value="F:zinc ion binding"/>
    <property type="evidence" value="ECO:0007669"/>
    <property type="project" value="UniProtKB-KW"/>
</dbReference>
<dbReference type="InterPro" id="IPR055128">
    <property type="entry name" value="HypF_C_2"/>
</dbReference>
<evidence type="ECO:0000256" key="9">
    <source>
        <dbReference type="PROSITE-ProRule" id="PRU00520"/>
    </source>
</evidence>
<dbReference type="InterPro" id="IPR001792">
    <property type="entry name" value="Acylphosphatase-like_dom"/>
</dbReference>
<evidence type="ECO:0000256" key="5">
    <source>
        <dbReference type="ARBA" id="ARBA00022771"/>
    </source>
</evidence>
<keyword evidence="3" id="KW-0436">Ligase</keyword>
<dbReference type="InterPro" id="IPR011125">
    <property type="entry name" value="Znf_HypF"/>
</dbReference>
<dbReference type="InterPro" id="IPR043129">
    <property type="entry name" value="ATPase_NBD"/>
</dbReference>
<comment type="catalytic activity">
    <reaction evidence="9">
        <text>an acyl phosphate + H2O = a carboxylate + phosphate + H(+)</text>
        <dbReference type="Rhea" id="RHEA:14965"/>
        <dbReference type="ChEBI" id="CHEBI:15377"/>
        <dbReference type="ChEBI" id="CHEBI:15378"/>
        <dbReference type="ChEBI" id="CHEBI:29067"/>
        <dbReference type="ChEBI" id="CHEBI:43474"/>
        <dbReference type="ChEBI" id="CHEBI:59918"/>
        <dbReference type="EC" id="3.6.1.7"/>
    </reaction>
</comment>
<keyword evidence="6" id="KW-0862">Zinc</keyword>
<comment type="pathway">
    <text evidence="1">Protein modification; [NiFe] hydrogenase maturation.</text>
</comment>
<dbReference type="PROSITE" id="PS51163">
    <property type="entry name" value="YRDC"/>
    <property type="match status" value="1"/>
</dbReference>
<evidence type="ECO:0000259" key="11">
    <source>
        <dbReference type="PROSITE" id="PS51163"/>
    </source>
</evidence>
<dbReference type="Gene3D" id="3.30.420.40">
    <property type="match status" value="1"/>
</dbReference>
<feature type="active site" evidence="9">
    <location>
        <position position="48"/>
    </location>
</feature>
<dbReference type="InterPro" id="IPR004421">
    <property type="entry name" value="Carbamoyltransferase_HypF"/>
</dbReference>
<dbReference type="Gene3D" id="3.30.110.120">
    <property type="match status" value="1"/>
</dbReference>
<dbReference type="PROSITE" id="PS00150">
    <property type="entry name" value="ACYLPHOSPHATASE_1"/>
    <property type="match status" value="1"/>
</dbReference>
<dbReference type="UniPathway" id="UPA00335"/>
<evidence type="ECO:0000259" key="10">
    <source>
        <dbReference type="PROSITE" id="PS51160"/>
    </source>
</evidence>
<dbReference type="Pfam" id="PF00708">
    <property type="entry name" value="Acylphosphatase"/>
    <property type="match status" value="1"/>
</dbReference>
<dbReference type="GO" id="GO:0016743">
    <property type="term" value="F:carboxyl- or carbamoyltransferase activity"/>
    <property type="evidence" value="ECO:0007669"/>
    <property type="project" value="UniProtKB-UniRule"/>
</dbReference>
<dbReference type="PROSITE" id="PS51160">
    <property type="entry name" value="ACYLPHOSPHATASE_3"/>
    <property type="match status" value="1"/>
</dbReference>
<sequence length="786" mass="87174">MSKCSKLPPTLTVDGSLLFGGFDIPVIIFNMKRVLIKITGIVQGVGFRPKVFNLAKKYNLSGFVLNNSAGVEMEVEGRYVEEFIGELKNNPPDVSKIESFKVEEIGFADDKEFLIKESEETGSRQNISPDLSICPDCERELFDPKDRRFRYPFINCYNCGPRFTIIKAMPYDRKNTTMIDFEMCPKCEAEYKDFSNRRFHAEPIACANCGPKLELVDSNGRVVAGDPIAKTVQHILSGKIVAIKGLGGFQLTCDAINSKAIKTLRDRKNRPTKPLALMVRDLKVASKYMKLKKGSTLSLEGRTLLGKEAPIVLLSKRKSEISDLVAPNQQDLGVMLPYTPLHKLIFEKLEIPLVMTSGNLSGQPIITDNKEALEKLAKVADYFLVNNRGIYSGYDDSVAKVVNEEVQLIRMGRGYAPKKITFSSDLPPMLAIGGDLKNSFALACGSEVYMSQYLGDLQGFDNLKRFEETVCLYQNLFKIKPKYVIHDLHPGYFSTKWATKQGVKTIAVGHHESHIASVIAEHQIEGEVIGIVFDGLGYGEDGKLWGGEFFAGDLNGFERVGHFDCFALPGGDLAAKEPWRVAVSLLIKAGVSEQKIKVLFSYKDFGSIKKLIELKINSPLTSSVGRIFDAVAAILGFEGPVTFEGEAAMFVDFLARGSNPRTRGLDPLRSQNFYPYVFKDRTINLDKMFVQIVIDLELGVKKEIIAAKFQNTIIMIILSQAVKIAAKYQINTVALSGGVFQNSFILSESVKKLRAKGLKVYYNKEVPINDGGLALGQVALSRQSSL</sequence>
<dbReference type="Pfam" id="PF17788">
    <property type="entry name" value="HypF_C"/>
    <property type="match status" value="1"/>
</dbReference>